<evidence type="ECO:0000313" key="4">
    <source>
        <dbReference type="Proteomes" id="UP000199541"/>
    </source>
</evidence>
<accession>A0AAN5A0Q9</accession>
<dbReference type="InterPro" id="IPR002539">
    <property type="entry name" value="MaoC-like_dom"/>
</dbReference>
<evidence type="ECO:0000259" key="1">
    <source>
        <dbReference type="Pfam" id="PF01575"/>
    </source>
</evidence>
<dbReference type="PANTHER" id="PTHR42993">
    <property type="entry name" value="MAOC-LIKE DEHYDRATASE DOMAIN-CONTAINING PROTEIN"/>
    <property type="match status" value="1"/>
</dbReference>
<dbReference type="Gene3D" id="3.10.129.10">
    <property type="entry name" value="Hotdog Thioesterase"/>
    <property type="match status" value="1"/>
</dbReference>
<evidence type="ECO:0000313" key="3">
    <source>
        <dbReference type="EMBL" id="SDX60453.1"/>
    </source>
</evidence>
<dbReference type="PANTHER" id="PTHR42993:SF1">
    <property type="entry name" value="MAOC-LIKE DEHYDRATASE DOMAIN-CONTAINING PROTEIN"/>
    <property type="match status" value="1"/>
</dbReference>
<dbReference type="Proteomes" id="UP000634647">
    <property type="component" value="Unassembled WGS sequence"/>
</dbReference>
<dbReference type="Proteomes" id="UP000199541">
    <property type="component" value="Unassembled WGS sequence"/>
</dbReference>
<reference evidence="3 4" key="2">
    <citation type="submission" date="2016-10" db="EMBL/GenBank/DDBJ databases">
        <authorList>
            <person name="Varghese N."/>
            <person name="Submissions S."/>
        </authorList>
    </citation>
    <scope>NUCLEOTIDE SEQUENCE [LARGE SCALE GENOMIC DNA]</scope>
    <source>
        <strain evidence="3 4">DSM 24802</strain>
    </source>
</reference>
<sequence>MNPAGEHSFDDLRARLGQEVGVSRWFVIDQARIDAFADLTEDHQYIHVDPERAAATPFGTTIAHGFLTLSMLSAMAYDAQPRLANLRMGVNYGFERVRFVSPVPVGARIRGRFVLDALEERAPDEVQLTYGVTVEVEGREKPALVAVWLGRRYLEAA</sequence>
<feature type="domain" description="MaoC-like" evidence="1">
    <location>
        <begin position="14"/>
        <end position="134"/>
    </location>
</feature>
<protein>
    <submittedName>
        <fullName evidence="3">Acyl dehydratase</fullName>
    </submittedName>
    <submittedName>
        <fullName evidence="2">Nodulation protein NodN</fullName>
    </submittedName>
</protein>
<dbReference type="EMBL" id="BNAB01000020">
    <property type="protein sequence ID" value="GHE04972.1"/>
    <property type="molecule type" value="Genomic_DNA"/>
</dbReference>
<dbReference type="EMBL" id="FNOB01000021">
    <property type="protein sequence ID" value="SDX60453.1"/>
    <property type="molecule type" value="Genomic_DNA"/>
</dbReference>
<comment type="caution">
    <text evidence="2">The sequence shown here is derived from an EMBL/GenBank/DDBJ whole genome shotgun (WGS) entry which is preliminary data.</text>
</comment>
<dbReference type="SUPFAM" id="SSF54637">
    <property type="entry name" value="Thioesterase/thiol ester dehydrase-isomerase"/>
    <property type="match status" value="1"/>
</dbReference>
<keyword evidence="4" id="KW-1185">Reference proteome</keyword>
<dbReference type="AlphaFoldDB" id="A0AAN5A0Q9"/>
<dbReference type="Pfam" id="PF01575">
    <property type="entry name" value="MaoC_dehydratas"/>
    <property type="match status" value="1"/>
</dbReference>
<name>A0AAN5A0Q9_9RHOB</name>
<dbReference type="InterPro" id="IPR039375">
    <property type="entry name" value="NodN-like"/>
</dbReference>
<evidence type="ECO:0000313" key="2">
    <source>
        <dbReference type="EMBL" id="GHE04972.1"/>
    </source>
</evidence>
<dbReference type="CDD" id="cd03450">
    <property type="entry name" value="NodN"/>
    <property type="match status" value="1"/>
</dbReference>
<dbReference type="RefSeq" id="WP_035838289.1">
    <property type="nucleotide sequence ID" value="NZ_BNAB01000020.1"/>
</dbReference>
<proteinExistence type="predicted"/>
<evidence type="ECO:0000313" key="5">
    <source>
        <dbReference type="Proteomes" id="UP000634647"/>
    </source>
</evidence>
<dbReference type="InterPro" id="IPR029069">
    <property type="entry name" value="HotDog_dom_sf"/>
</dbReference>
<reference evidence="2" key="3">
    <citation type="submission" date="2023-06" db="EMBL/GenBank/DDBJ databases">
        <authorList>
            <person name="Sun Q."/>
            <person name="Zhou Y."/>
        </authorList>
    </citation>
    <scope>NUCLEOTIDE SEQUENCE</scope>
    <source>
        <strain evidence="2">CGMCC 1.10859</strain>
    </source>
</reference>
<organism evidence="2 5">
    <name type="scientific">Allgaiera indica</name>
    <dbReference type="NCBI Taxonomy" id="765699"/>
    <lineage>
        <taxon>Bacteria</taxon>
        <taxon>Pseudomonadati</taxon>
        <taxon>Pseudomonadota</taxon>
        <taxon>Alphaproteobacteria</taxon>
        <taxon>Rhodobacterales</taxon>
        <taxon>Paracoccaceae</taxon>
        <taxon>Allgaiera</taxon>
    </lineage>
</organism>
<gene>
    <name evidence="2" type="primary">nodN</name>
    <name evidence="2" type="ORF">GCM10008024_34170</name>
    <name evidence="3" type="ORF">SAMN05444006_12137</name>
</gene>
<reference evidence="2" key="1">
    <citation type="journal article" date="2014" name="Int. J. Syst. Evol. Microbiol.">
        <title>Complete genome sequence of Corynebacterium casei LMG S-19264T (=DSM 44701T), isolated from a smear-ripened cheese.</title>
        <authorList>
            <consortium name="US DOE Joint Genome Institute (JGI-PGF)"/>
            <person name="Walter F."/>
            <person name="Albersmeier A."/>
            <person name="Kalinowski J."/>
            <person name="Ruckert C."/>
        </authorList>
    </citation>
    <scope>NUCLEOTIDE SEQUENCE</scope>
    <source>
        <strain evidence="2">CGMCC 1.10859</strain>
    </source>
</reference>